<organism evidence="1 2">
    <name type="scientific">Sphaerochaeta associata</name>
    <dbReference type="NCBI Taxonomy" id="1129264"/>
    <lineage>
        <taxon>Bacteria</taxon>
        <taxon>Pseudomonadati</taxon>
        <taxon>Spirochaetota</taxon>
        <taxon>Spirochaetia</taxon>
        <taxon>Spirochaetales</taxon>
        <taxon>Sphaerochaetaceae</taxon>
        <taxon>Sphaerochaeta</taxon>
    </lineage>
</organism>
<reference evidence="2" key="1">
    <citation type="journal article" date="2024" name="J Bioinform Genom">
        <title>Complete genome sequence of the type strain bacterium Sphaerochaeta associata GLS2t (VKM B-2742)t.</title>
        <authorList>
            <person name="Troshina O.Y."/>
            <person name="Tepeeva A.N."/>
            <person name="Arzamasceva V.O."/>
            <person name="Whitman W.B."/>
            <person name="Varghese N."/>
            <person name="Shapiro N."/>
            <person name="Woyke T."/>
            <person name="Kripides N.C."/>
            <person name="Vasilenko O.V."/>
        </authorList>
    </citation>
    <scope>NUCLEOTIDE SEQUENCE [LARGE SCALE GENOMIC DNA]</scope>
    <source>
        <strain evidence="2">GLS2T</strain>
    </source>
</reference>
<dbReference type="Proteomes" id="UP000829708">
    <property type="component" value="Chromosome"/>
</dbReference>
<sequence length="119" mass="13634">MVLFLEFVMMPEFDRQWKRLGLGDEDLRRLQKQLLENPKAGSVIRGTGGLRKVRIAFPGRGKSGSGRVAYVDFTPYRTIYLITAYAKADKDTLSAVQRNEIANMIAMLERSMKKQELHK</sequence>
<evidence type="ECO:0000313" key="2">
    <source>
        <dbReference type="Proteomes" id="UP000829708"/>
    </source>
</evidence>
<name>A0ABY4DJ09_9SPIR</name>
<keyword evidence="2" id="KW-1185">Reference proteome</keyword>
<protein>
    <submittedName>
        <fullName evidence="1">Type II toxin-antitoxin system RelE/ParE family toxin</fullName>
    </submittedName>
</protein>
<gene>
    <name evidence="1" type="ORF">MUG09_03525</name>
</gene>
<dbReference type="EMBL" id="CP094929">
    <property type="protein sequence ID" value="UOM51846.1"/>
    <property type="molecule type" value="Genomic_DNA"/>
</dbReference>
<accession>A0ABY4DJ09</accession>
<evidence type="ECO:0000313" key="1">
    <source>
        <dbReference type="EMBL" id="UOM51846.1"/>
    </source>
</evidence>
<dbReference type="PIRSF" id="PIRSF039032">
    <property type="entry name" value="HigB-2"/>
    <property type="match status" value="1"/>
</dbReference>
<dbReference type="InterPro" id="IPR009387">
    <property type="entry name" value="HigB-2"/>
</dbReference>
<proteinExistence type="predicted"/>
<dbReference type="RefSeq" id="WP_244773618.1">
    <property type="nucleotide sequence ID" value="NZ_CP094929.1"/>
</dbReference>